<evidence type="ECO:0000313" key="2">
    <source>
        <dbReference type="Proteomes" id="UP000647416"/>
    </source>
</evidence>
<accession>A0A926FC25</accession>
<keyword evidence="2" id="KW-1185">Reference proteome</keyword>
<dbReference type="AlphaFoldDB" id="A0A926FC25"/>
<proteinExistence type="predicted"/>
<name>A0A926FC25_9FIRM</name>
<comment type="caution">
    <text evidence="1">The sequence shown here is derived from an EMBL/GenBank/DDBJ whole genome shotgun (WGS) entry which is preliminary data.</text>
</comment>
<dbReference type="RefSeq" id="WP_262431357.1">
    <property type="nucleotide sequence ID" value="NZ_JACRTE010000002.1"/>
</dbReference>
<dbReference type="SUPFAM" id="SSF52540">
    <property type="entry name" value="P-loop containing nucleoside triphosphate hydrolases"/>
    <property type="match status" value="2"/>
</dbReference>
<organism evidence="1 2">
    <name type="scientific">Qingrenia yutianensis</name>
    <dbReference type="NCBI Taxonomy" id="2763676"/>
    <lineage>
        <taxon>Bacteria</taxon>
        <taxon>Bacillati</taxon>
        <taxon>Bacillota</taxon>
        <taxon>Clostridia</taxon>
        <taxon>Eubacteriales</taxon>
        <taxon>Oscillospiraceae</taxon>
        <taxon>Qingrenia</taxon>
    </lineage>
</organism>
<dbReference type="InterPro" id="IPR027417">
    <property type="entry name" value="P-loop_NTPase"/>
</dbReference>
<dbReference type="Proteomes" id="UP000647416">
    <property type="component" value="Unassembled WGS sequence"/>
</dbReference>
<gene>
    <name evidence="1" type="ORF">H8706_02380</name>
</gene>
<sequence length="349" mass="39978">MSNEKHFYLGANTPYGFFSYYDSIVSQQEARKIYCIKGGPGTGKSSFMRKIADKILPLGYDVEFIHCSSDDDSLDGIYVRRLKIALLDGTSPHIVDPKNPGAVDKIINLGEFWDEEKMCAERQGIIDTNREIGETFARAYKYLAAAKAFGDDMTVINEKLCDRYERNLYVDKIINDELSHLCICPVTGNERKLFASAITPSGLKFRPETLFDGYRVKILRGYTGNVLSEISDAAAKRGLDTEKFYCVTEPAKKCEHLLIPHLKLAFCTDNEFHNYSNGEVYEFSKKDGYREEYAYDMQMYKNLLNKTVETLSHAKKLHDDLEKFYIPNMNFKKIMSLCEKTIKQILEMA</sequence>
<protein>
    <submittedName>
        <fullName evidence="1">ATPase</fullName>
    </submittedName>
</protein>
<dbReference type="EMBL" id="JACRTE010000002">
    <property type="protein sequence ID" value="MBC8595714.1"/>
    <property type="molecule type" value="Genomic_DNA"/>
</dbReference>
<reference evidence="1" key="1">
    <citation type="submission" date="2020-08" db="EMBL/GenBank/DDBJ databases">
        <title>Genome public.</title>
        <authorList>
            <person name="Liu C."/>
            <person name="Sun Q."/>
        </authorList>
    </citation>
    <scope>NUCLEOTIDE SEQUENCE</scope>
    <source>
        <strain evidence="1">NSJ-50</strain>
    </source>
</reference>
<evidence type="ECO:0000313" key="1">
    <source>
        <dbReference type="EMBL" id="MBC8595714.1"/>
    </source>
</evidence>